<keyword evidence="4" id="KW-0547">Nucleotide-binding</keyword>
<gene>
    <name evidence="10" type="primary">glnK</name>
    <name evidence="10" type="ORF">SK3146_05006</name>
</gene>
<evidence type="ECO:0000256" key="2">
    <source>
        <dbReference type="ARBA" id="ARBA00012438"/>
    </source>
</evidence>
<feature type="transmembrane region" description="Helical" evidence="8">
    <location>
        <begin position="12"/>
        <end position="31"/>
    </location>
</feature>
<dbReference type="InterPro" id="IPR036890">
    <property type="entry name" value="HATPase_C_sf"/>
</dbReference>
<protein>
    <recommendedName>
        <fullName evidence="2">histidine kinase</fullName>
        <ecNumber evidence="2">2.7.13.3</ecNumber>
    </recommendedName>
</protein>
<organism evidence="10 11">
    <name type="scientific">Paenibacillus konkukensis</name>
    <dbReference type="NCBI Taxonomy" id="2020716"/>
    <lineage>
        <taxon>Bacteria</taxon>
        <taxon>Bacillati</taxon>
        <taxon>Bacillota</taxon>
        <taxon>Bacilli</taxon>
        <taxon>Bacillales</taxon>
        <taxon>Paenibacillaceae</taxon>
        <taxon>Paenibacillus</taxon>
    </lineage>
</organism>
<keyword evidence="8" id="KW-1133">Transmembrane helix</keyword>
<keyword evidence="6" id="KW-0067">ATP-binding</keyword>
<evidence type="ECO:0000256" key="6">
    <source>
        <dbReference type="ARBA" id="ARBA00022840"/>
    </source>
</evidence>
<dbReference type="SUPFAM" id="SSF55874">
    <property type="entry name" value="ATPase domain of HSP90 chaperone/DNA topoisomerase II/histidine kinase"/>
    <property type="match status" value="1"/>
</dbReference>
<proteinExistence type="predicted"/>
<evidence type="ECO:0000256" key="4">
    <source>
        <dbReference type="ARBA" id="ARBA00022741"/>
    </source>
</evidence>
<evidence type="ECO:0000259" key="9">
    <source>
        <dbReference type="PROSITE" id="PS50109"/>
    </source>
</evidence>
<dbReference type="EMBL" id="CP027059">
    <property type="protein sequence ID" value="UQZ85717.1"/>
    <property type="molecule type" value="Genomic_DNA"/>
</dbReference>
<feature type="domain" description="Histidine kinase" evidence="9">
    <location>
        <begin position="259"/>
        <end position="426"/>
    </location>
</feature>
<dbReference type="InterPro" id="IPR004358">
    <property type="entry name" value="Sig_transdc_His_kin-like_C"/>
</dbReference>
<feature type="transmembrane region" description="Helical" evidence="8">
    <location>
        <begin position="59"/>
        <end position="75"/>
    </location>
</feature>
<evidence type="ECO:0000256" key="7">
    <source>
        <dbReference type="ARBA" id="ARBA00023012"/>
    </source>
</evidence>
<name>A0ABY4RW98_9BACL</name>
<dbReference type="PANTHER" id="PTHR43065:SF46">
    <property type="entry name" value="C4-DICARBOXYLATE TRANSPORT SENSOR PROTEIN DCTB"/>
    <property type="match status" value="1"/>
</dbReference>
<reference evidence="10" key="1">
    <citation type="submission" date="2018-02" db="EMBL/GenBank/DDBJ databases">
        <authorList>
            <person name="Kim S.-K."/>
            <person name="Jung H.-I."/>
            <person name="Lee S.-W."/>
        </authorList>
    </citation>
    <scope>NUCLEOTIDE SEQUENCE</scope>
    <source>
        <strain evidence="10">SK3146</strain>
    </source>
</reference>
<dbReference type="PRINTS" id="PR00344">
    <property type="entry name" value="BCTRLSENSOR"/>
</dbReference>
<dbReference type="Pfam" id="PF02518">
    <property type="entry name" value="HATPase_c"/>
    <property type="match status" value="1"/>
</dbReference>
<evidence type="ECO:0000313" key="10">
    <source>
        <dbReference type="EMBL" id="UQZ85717.1"/>
    </source>
</evidence>
<keyword evidence="3 10" id="KW-0808">Transferase</keyword>
<reference evidence="10" key="2">
    <citation type="journal article" date="2021" name="J Anim Sci Technol">
        <title>Complete genome sequence of Paenibacillus konkukensis sp. nov. SK3146 as a potential probiotic strain.</title>
        <authorList>
            <person name="Jung H.I."/>
            <person name="Park S."/>
            <person name="Niu K.M."/>
            <person name="Lee S.W."/>
            <person name="Kothari D."/>
            <person name="Yi K.J."/>
            <person name="Kim S.K."/>
        </authorList>
    </citation>
    <scope>NUCLEOTIDE SEQUENCE</scope>
    <source>
        <strain evidence="10">SK3146</strain>
    </source>
</reference>
<evidence type="ECO:0000256" key="3">
    <source>
        <dbReference type="ARBA" id="ARBA00022679"/>
    </source>
</evidence>
<keyword evidence="8" id="KW-0812">Transmembrane</keyword>
<keyword evidence="5 10" id="KW-0418">Kinase</keyword>
<comment type="catalytic activity">
    <reaction evidence="1">
        <text>ATP + protein L-histidine = ADP + protein N-phospho-L-histidine.</text>
        <dbReference type="EC" id="2.7.13.3"/>
    </reaction>
</comment>
<evidence type="ECO:0000256" key="5">
    <source>
        <dbReference type="ARBA" id="ARBA00022777"/>
    </source>
</evidence>
<keyword evidence="7" id="KW-0902">Two-component regulatory system</keyword>
<dbReference type="Proteomes" id="UP001057134">
    <property type="component" value="Chromosome"/>
</dbReference>
<dbReference type="GO" id="GO:0004673">
    <property type="term" value="F:protein histidine kinase activity"/>
    <property type="evidence" value="ECO:0007669"/>
    <property type="project" value="UniProtKB-EC"/>
</dbReference>
<dbReference type="Gene3D" id="3.30.565.10">
    <property type="entry name" value="Histidine kinase-like ATPase, C-terminal domain"/>
    <property type="match status" value="1"/>
</dbReference>
<dbReference type="InterPro" id="IPR003594">
    <property type="entry name" value="HATPase_dom"/>
</dbReference>
<dbReference type="EC" id="2.7.13.3" evidence="2"/>
<keyword evidence="11" id="KW-1185">Reference proteome</keyword>
<dbReference type="PROSITE" id="PS50109">
    <property type="entry name" value="HIS_KIN"/>
    <property type="match status" value="1"/>
</dbReference>
<accession>A0ABY4RW98</accession>
<dbReference type="PANTHER" id="PTHR43065">
    <property type="entry name" value="SENSOR HISTIDINE KINASE"/>
    <property type="match status" value="1"/>
</dbReference>
<evidence type="ECO:0000313" key="11">
    <source>
        <dbReference type="Proteomes" id="UP001057134"/>
    </source>
</evidence>
<dbReference type="SMART" id="SM00387">
    <property type="entry name" value="HATPase_c"/>
    <property type="match status" value="1"/>
</dbReference>
<evidence type="ECO:0000256" key="1">
    <source>
        <dbReference type="ARBA" id="ARBA00000085"/>
    </source>
</evidence>
<keyword evidence="8" id="KW-0472">Membrane</keyword>
<sequence length="428" mass="48494">MEWMQNRFKSTGMQILIIALLVAIAGEFKITPFSGEIFRIGLGSSAFLFFLLLMRHLPYVKTGVAVGVAVLLFRMLEDTASADHLLILESVRKHFSAMLYYIVFSIGMSWIQKRLHVLHPLLLGACTAGIDFLSNEMELIARSTLFHLPYVQLSQWLLISVTAVVRCYFTVGLYSSLTVSQMRIVHAEQQKRMEQMLKIGSGLYGEVFYLKKSMDTIEQITAKSYDLYCRLNEAKEGWEYSRSILEITQQIHEVKKDSQRILAGLLKLSDRETASEMKLSEIVQFVMRSNEEYGRMLLKEASLEKDVRSDYITSHYIPLLTVLNNLAANAVEAIERKGTVRIQVYEMHEDTVFIVSDSGSGISEQDKEMVFEPGFTTKYSQEGIAATGIGLSHVRDIVRSFGGTIRLKSRDQTDETTFIVSLPTTALK</sequence>
<dbReference type="InterPro" id="IPR005467">
    <property type="entry name" value="His_kinase_dom"/>
</dbReference>
<evidence type="ECO:0000256" key="8">
    <source>
        <dbReference type="SAM" id="Phobius"/>
    </source>
</evidence>
<feature type="transmembrane region" description="Helical" evidence="8">
    <location>
        <begin position="95"/>
        <end position="111"/>
    </location>
</feature>